<evidence type="ECO:0000259" key="2">
    <source>
        <dbReference type="Pfam" id="PF08327"/>
    </source>
</evidence>
<proteinExistence type="inferred from homology"/>
<dbReference type="EMBL" id="BOMI01000028">
    <property type="protein sequence ID" value="GID73084.1"/>
    <property type="molecule type" value="Genomic_DNA"/>
</dbReference>
<name>A0ABQ3XZA4_9ACTN</name>
<evidence type="ECO:0000256" key="1">
    <source>
        <dbReference type="ARBA" id="ARBA00006817"/>
    </source>
</evidence>
<feature type="domain" description="Activator of Hsp90 ATPase homologue 1/2-like C-terminal" evidence="2">
    <location>
        <begin position="35"/>
        <end position="148"/>
    </location>
</feature>
<dbReference type="Proteomes" id="UP000609879">
    <property type="component" value="Unassembled WGS sequence"/>
</dbReference>
<dbReference type="SUPFAM" id="SSF55961">
    <property type="entry name" value="Bet v1-like"/>
    <property type="match status" value="1"/>
</dbReference>
<evidence type="ECO:0000313" key="4">
    <source>
        <dbReference type="Proteomes" id="UP000609879"/>
    </source>
</evidence>
<sequence length="212" mass="23383">MDVKEQISQVRRTLGSRVLEAGEARVMTISQVYDTDIDDLWDVVTNAERIPRWFLPIEGDLKEGGHYQLTGNASGTISKCDKPRGYAATWEFGGQVSWIEVRLSPSQGGTRFELEHVAHVADEFWDVYGPGATGVGWDLGLYGLATYLSDPSKPVDQEKMATWHTTPEGQAFMRLSTDAWAEASIADGTPAADAKERADRTYAFYTGTETPA</sequence>
<comment type="caution">
    <text evidence="3">The sequence shown here is derived from an EMBL/GenBank/DDBJ whole genome shotgun (WGS) entry which is preliminary data.</text>
</comment>
<gene>
    <name evidence="3" type="ORF">Ade02nite_17250</name>
</gene>
<dbReference type="Pfam" id="PF08327">
    <property type="entry name" value="AHSA1"/>
    <property type="match status" value="1"/>
</dbReference>
<dbReference type="InterPro" id="IPR013538">
    <property type="entry name" value="ASHA1/2-like_C"/>
</dbReference>
<dbReference type="InterPro" id="IPR023393">
    <property type="entry name" value="START-like_dom_sf"/>
</dbReference>
<dbReference type="Gene3D" id="3.30.530.20">
    <property type="match status" value="1"/>
</dbReference>
<accession>A0ABQ3XZA4</accession>
<evidence type="ECO:0000313" key="3">
    <source>
        <dbReference type="EMBL" id="GID73084.1"/>
    </source>
</evidence>
<keyword evidence="4" id="KW-1185">Reference proteome</keyword>
<organism evidence="3 4">
    <name type="scientific">Paractinoplanes deccanensis</name>
    <dbReference type="NCBI Taxonomy" id="113561"/>
    <lineage>
        <taxon>Bacteria</taxon>
        <taxon>Bacillati</taxon>
        <taxon>Actinomycetota</taxon>
        <taxon>Actinomycetes</taxon>
        <taxon>Micromonosporales</taxon>
        <taxon>Micromonosporaceae</taxon>
        <taxon>Paractinoplanes</taxon>
    </lineage>
</organism>
<comment type="similarity">
    <text evidence="1">Belongs to the AHA1 family.</text>
</comment>
<protein>
    <submittedName>
        <fullName evidence="3">Activator of HSP90 ATPase</fullName>
    </submittedName>
</protein>
<reference evidence="3 4" key="1">
    <citation type="submission" date="2021-01" db="EMBL/GenBank/DDBJ databases">
        <title>Whole genome shotgun sequence of Actinoplanes deccanensis NBRC 13994.</title>
        <authorList>
            <person name="Komaki H."/>
            <person name="Tamura T."/>
        </authorList>
    </citation>
    <scope>NUCLEOTIDE SEQUENCE [LARGE SCALE GENOMIC DNA]</scope>
    <source>
        <strain evidence="3 4">NBRC 13994</strain>
    </source>
</reference>
<dbReference type="RefSeq" id="WP_239168635.1">
    <property type="nucleotide sequence ID" value="NZ_BAAABO010000029.1"/>
</dbReference>
<dbReference type="CDD" id="cd08899">
    <property type="entry name" value="SRPBCC_CalC_Aha1-like_6"/>
    <property type="match status" value="1"/>
</dbReference>